<dbReference type="Proteomes" id="UP000282435">
    <property type="component" value="Chromosome"/>
</dbReference>
<dbReference type="OrthoDB" id="9849167at2"/>
<accession>A0A3S9SHY7</accession>
<dbReference type="RefSeq" id="WP_126982634.1">
    <property type="nucleotide sequence ID" value="NZ_CP034670.1"/>
</dbReference>
<evidence type="ECO:0000313" key="1">
    <source>
        <dbReference type="EMBL" id="AZR59064.1"/>
    </source>
</evidence>
<evidence type="ECO:0000313" key="2">
    <source>
        <dbReference type="Proteomes" id="UP000282435"/>
    </source>
</evidence>
<gene>
    <name evidence="1" type="ORF">ELB75_02840</name>
</gene>
<name>A0A3S9SHY7_EIKCO</name>
<dbReference type="AlphaFoldDB" id="A0A3S9SHY7"/>
<sequence>MDWNQCFLMQPDGGSYATNFNNYLTFVVNGYNSLVPDGQPDFFKPVYLGVMMSPAQLAVLRANRHLFDESFNDALERLQKSYDRLQVEVG</sequence>
<protein>
    <submittedName>
        <fullName evidence="1">Uncharacterized protein</fullName>
    </submittedName>
</protein>
<organism evidence="1 2">
    <name type="scientific">Eikenella corrodens</name>
    <dbReference type="NCBI Taxonomy" id="539"/>
    <lineage>
        <taxon>Bacteria</taxon>
        <taxon>Pseudomonadati</taxon>
        <taxon>Pseudomonadota</taxon>
        <taxon>Betaproteobacteria</taxon>
        <taxon>Neisseriales</taxon>
        <taxon>Neisseriaceae</taxon>
        <taxon>Eikenella</taxon>
    </lineage>
</organism>
<proteinExistence type="predicted"/>
<reference evidence="1 2" key="1">
    <citation type="submission" date="2018-12" db="EMBL/GenBank/DDBJ databases">
        <title>Genome sequencing of Eikenella corrodens KCOM 3110 (= JS217).</title>
        <authorList>
            <person name="Koo J.-K."/>
            <person name="Park S.-N."/>
            <person name="Lim Y.K."/>
        </authorList>
    </citation>
    <scope>NUCLEOTIDE SEQUENCE [LARGE SCALE GENOMIC DNA]</scope>
    <source>
        <strain evidence="1 2">KCOM 3110</strain>
    </source>
</reference>
<dbReference type="EMBL" id="CP034670">
    <property type="protein sequence ID" value="AZR59064.1"/>
    <property type="molecule type" value="Genomic_DNA"/>
</dbReference>